<dbReference type="InterPro" id="IPR036388">
    <property type="entry name" value="WH-like_DNA-bd_sf"/>
</dbReference>
<evidence type="ECO:0000313" key="2">
    <source>
        <dbReference type="EMBL" id="MDD7965654.1"/>
    </source>
</evidence>
<organism evidence="2 3">
    <name type="scientific">Actinomycetospora lemnae</name>
    <dbReference type="NCBI Taxonomy" id="3019891"/>
    <lineage>
        <taxon>Bacteria</taxon>
        <taxon>Bacillati</taxon>
        <taxon>Actinomycetota</taxon>
        <taxon>Actinomycetes</taxon>
        <taxon>Pseudonocardiales</taxon>
        <taxon>Pseudonocardiaceae</taxon>
        <taxon>Actinomycetospora</taxon>
    </lineage>
</organism>
<protein>
    <submittedName>
        <fullName evidence="2">MarR family transcriptional regulator</fullName>
    </submittedName>
</protein>
<dbReference type="EMBL" id="JAQZAO010000004">
    <property type="protein sequence ID" value="MDD7965654.1"/>
    <property type="molecule type" value="Genomic_DNA"/>
</dbReference>
<evidence type="ECO:0000313" key="3">
    <source>
        <dbReference type="Proteomes" id="UP001300763"/>
    </source>
</evidence>
<dbReference type="SMART" id="SM00347">
    <property type="entry name" value="HTH_MARR"/>
    <property type="match status" value="1"/>
</dbReference>
<dbReference type="SUPFAM" id="SSF46785">
    <property type="entry name" value="Winged helix' DNA-binding domain"/>
    <property type="match status" value="1"/>
</dbReference>
<proteinExistence type="predicted"/>
<dbReference type="Proteomes" id="UP001300763">
    <property type="component" value="Unassembled WGS sequence"/>
</dbReference>
<name>A0ABT5SS27_9PSEU</name>
<comment type="caution">
    <text evidence="2">The sequence shown here is derived from an EMBL/GenBank/DDBJ whole genome shotgun (WGS) entry which is preliminary data.</text>
</comment>
<reference evidence="2 3" key="1">
    <citation type="submission" date="2023-02" db="EMBL/GenBank/DDBJ databases">
        <title>Genome sequencing required for Actinomycetospora new species description.</title>
        <authorList>
            <person name="Saimee Y."/>
            <person name="Duangmal K."/>
        </authorList>
    </citation>
    <scope>NUCLEOTIDE SEQUENCE [LARGE SCALE GENOMIC DNA]</scope>
    <source>
        <strain evidence="2 3">DW7H6</strain>
    </source>
</reference>
<dbReference type="InterPro" id="IPR000835">
    <property type="entry name" value="HTH_MarR-typ"/>
</dbReference>
<sequence length="151" mass="16613">MDEREHLATSFGDMRRAMIPAFLLDLLAVVDGGDELSMTQLATLYVLDGGEPVSLGALAERVGRSVSATSRLVDGLVRRGLVDRQEHPTDRRVRRVAIAKDGDALLRRLERTRADAQLKIMDRLDPADRALVARAMALLGDAARQERRTGP</sequence>
<dbReference type="RefSeq" id="WP_274200202.1">
    <property type="nucleotide sequence ID" value="NZ_JAQZAO010000004.1"/>
</dbReference>
<keyword evidence="3" id="KW-1185">Reference proteome</keyword>
<feature type="domain" description="HTH marR-type" evidence="1">
    <location>
        <begin position="4"/>
        <end position="141"/>
    </location>
</feature>
<evidence type="ECO:0000259" key="1">
    <source>
        <dbReference type="PROSITE" id="PS50995"/>
    </source>
</evidence>
<dbReference type="PANTHER" id="PTHR33164">
    <property type="entry name" value="TRANSCRIPTIONAL REGULATOR, MARR FAMILY"/>
    <property type="match status" value="1"/>
</dbReference>
<accession>A0ABT5SS27</accession>
<dbReference type="Pfam" id="PF12802">
    <property type="entry name" value="MarR_2"/>
    <property type="match status" value="1"/>
</dbReference>
<dbReference type="PROSITE" id="PS50995">
    <property type="entry name" value="HTH_MARR_2"/>
    <property type="match status" value="1"/>
</dbReference>
<dbReference type="PANTHER" id="PTHR33164:SF94">
    <property type="entry name" value="TRANSCRIPTIONAL REGULATORY PROTEIN-RELATED"/>
    <property type="match status" value="1"/>
</dbReference>
<dbReference type="Gene3D" id="1.10.10.10">
    <property type="entry name" value="Winged helix-like DNA-binding domain superfamily/Winged helix DNA-binding domain"/>
    <property type="match status" value="1"/>
</dbReference>
<dbReference type="InterPro" id="IPR039422">
    <property type="entry name" value="MarR/SlyA-like"/>
</dbReference>
<dbReference type="InterPro" id="IPR036390">
    <property type="entry name" value="WH_DNA-bd_sf"/>
</dbReference>
<gene>
    <name evidence="2" type="ORF">PGB27_09880</name>
</gene>